<feature type="compositionally biased region" description="Acidic residues" evidence="1">
    <location>
        <begin position="15"/>
        <end position="26"/>
    </location>
</feature>
<protein>
    <submittedName>
        <fullName evidence="2">Uncharacterized protein</fullName>
    </submittedName>
</protein>
<sequence>MKDPESSTCPPVEAVGEESEGVDSDGDDHMTSQLRTHISASDCVEGRSHDISVGDLLERSHETGTAGSEEGCRFSSDNTAFENQEQSAEASVGTPGSGMAVSYPTPDSKAPNTPMPASKRVKRFEEMTSGGTLLPSPLQTPDPASRSSDRTANNCESGQSPAIQPPVEDAPDDTEHEGTENEFTGDDVFADLEIQSVVNAAHRFLQGVSSPETIFEDPEGATEASSQNNDVTPENVLGTFSGSPASASISSSSISFDEVEPVTSHEDVGNLEDDYSNSRKRKLDVASLEAHDGPTPSTMSSLSDALSDGARSESAASSSSPAEEDEDEDDMDNQDLARPDSRQASPFSEHLTEKMDEIVACEPDIPGSVFSKLTWQQVGEVRRIGDHLLLRNLACFLGTYSRAWKAAGFWSASSWNTTQSSSIVSRPNRAGLMTYLMGLHNDNAIHDVKVRIARVSLFLFLEREIECERRRGTEDCSETQRRQQPLQLERPRISGEKKASQVIP</sequence>
<proteinExistence type="predicted"/>
<dbReference type="EMBL" id="BOPL01000003">
    <property type="protein sequence ID" value="GIK01884.1"/>
    <property type="molecule type" value="Genomic_DNA"/>
</dbReference>
<feature type="compositionally biased region" description="Basic and acidic residues" evidence="1">
    <location>
        <begin position="44"/>
        <end position="62"/>
    </location>
</feature>
<reference evidence="2 3" key="1">
    <citation type="submission" date="2021-02" db="EMBL/GenBank/DDBJ databases">
        <title>Pan-genome distribution and transcriptional activeness of fungal secondary metabolism genes in Aspergillus section Fumigati.</title>
        <authorList>
            <person name="Takahashi H."/>
            <person name="Umemura M."/>
            <person name="Ninomiya A."/>
            <person name="Kusuya Y."/>
            <person name="Urayama S."/>
            <person name="Shimizu M."/>
            <person name="Watanabe A."/>
            <person name="Kamei K."/>
            <person name="Yaguchi T."/>
            <person name="Hagiwara D."/>
        </authorList>
    </citation>
    <scope>NUCLEOTIDE SEQUENCE [LARGE SCALE GENOMIC DNA]</scope>
    <source>
        <strain evidence="2 3">IFM 47045</strain>
    </source>
</reference>
<feature type="compositionally biased region" description="Basic and acidic residues" evidence="1">
    <location>
        <begin position="471"/>
        <end position="481"/>
    </location>
</feature>
<feature type="compositionally biased region" description="Low complexity" evidence="1">
    <location>
        <begin position="241"/>
        <end position="255"/>
    </location>
</feature>
<feature type="compositionally biased region" description="Basic and acidic residues" evidence="1">
    <location>
        <begin position="489"/>
        <end position="504"/>
    </location>
</feature>
<feature type="region of interest" description="Disordered" evidence="1">
    <location>
        <begin position="471"/>
        <end position="504"/>
    </location>
</feature>
<dbReference type="GeneID" id="66933907"/>
<feature type="compositionally biased region" description="Acidic residues" evidence="1">
    <location>
        <begin position="322"/>
        <end position="333"/>
    </location>
</feature>
<feature type="compositionally biased region" description="Polar residues" evidence="1">
    <location>
        <begin position="75"/>
        <end position="89"/>
    </location>
</feature>
<feature type="region of interest" description="Disordered" evidence="1">
    <location>
        <begin position="210"/>
        <end position="348"/>
    </location>
</feature>
<feature type="compositionally biased region" description="Low complexity" evidence="1">
    <location>
        <begin position="307"/>
        <end position="321"/>
    </location>
</feature>
<feature type="compositionally biased region" description="Polar residues" evidence="1">
    <location>
        <begin position="150"/>
        <end position="162"/>
    </location>
</feature>
<evidence type="ECO:0000313" key="3">
    <source>
        <dbReference type="Proteomes" id="UP000710440"/>
    </source>
</evidence>
<keyword evidence="3" id="KW-1185">Reference proteome</keyword>
<comment type="caution">
    <text evidence="2">The sequence shown here is derived from an EMBL/GenBank/DDBJ whole genome shotgun (WGS) entry which is preliminary data.</text>
</comment>
<evidence type="ECO:0000313" key="2">
    <source>
        <dbReference type="EMBL" id="GIK01884.1"/>
    </source>
</evidence>
<accession>A0A9P3C0M6</accession>
<dbReference type="Proteomes" id="UP000710440">
    <property type="component" value="Unassembled WGS sequence"/>
</dbReference>
<gene>
    <name evidence="2" type="ORF">Aspvir_005925</name>
</gene>
<feature type="compositionally biased region" description="Polar residues" evidence="1">
    <location>
        <begin position="223"/>
        <end position="232"/>
    </location>
</feature>
<dbReference type="OrthoDB" id="4368596at2759"/>
<feature type="compositionally biased region" description="Polar residues" evidence="1">
    <location>
        <begin position="295"/>
        <end position="304"/>
    </location>
</feature>
<name>A0A9P3C0M6_ASPVI</name>
<organism evidence="2 3">
    <name type="scientific">Aspergillus viridinutans</name>
    <dbReference type="NCBI Taxonomy" id="75553"/>
    <lineage>
        <taxon>Eukaryota</taxon>
        <taxon>Fungi</taxon>
        <taxon>Dikarya</taxon>
        <taxon>Ascomycota</taxon>
        <taxon>Pezizomycotina</taxon>
        <taxon>Eurotiomycetes</taxon>
        <taxon>Eurotiomycetidae</taxon>
        <taxon>Eurotiales</taxon>
        <taxon>Aspergillaceae</taxon>
        <taxon>Aspergillus</taxon>
        <taxon>Aspergillus subgen. Fumigati</taxon>
    </lineage>
</organism>
<evidence type="ECO:0000256" key="1">
    <source>
        <dbReference type="SAM" id="MobiDB-lite"/>
    </source>
</evidence>
<feature type="region of interest" description="Disordered" evidence="1">
    <location>
        <begin position="1"/>
        <end position="187"/>
    </location>
</feature>
<dbReference type="RefSeq" id="XP_043125070.1">
    <property type="nucleotide sequence ID" value="XM_043269135.1"/>
</dbReference>
<dbReference type="AlphaFoldDB" id="A0A9P3C0M6"/>